<dbReference type="EMBL" id="NSKE01000001">
    <property type="protein sequence ID" value="PAU95755.1"/>
    <property type="molecule type" value="Genomic_DNA"/>
</dbReference>
<dbReference type="Proteomes" id="UP000218831">
    <property type="component" value="Unassembled WGS sequence"/>
</dbReference>
<feature type="domain" description="Glycosyl-hydrolase 97 C-terminal oligomerisation" evidence="3">
    <location>
        <begin position="602"/>
        <end position="702"/>
    </location>
</feature>
<comment type="caution">
    <text evidence="4">The sequence shown here is derived from an EMBL/GenBank/DDBJ whole genome shotgun (WGS) entry which is preliminary data.</text>
</comment>
<dbReference type="InterPro" id="IPR017853">
    <property type="entry name" value="GH"/>
</dbReference>
<dbReference type="Pfam" id="PF14508">
    <property type="entry name" value="GH97_N"/>
    <property type="match status" value="1"/>
</dbReference>
<feature type="domain" description="Glycosyl-hydrolase 97 catalytic" evidence="1">
    <location>
        <begin position="315"/>
        <end position="504"/>
    </location>
</feature>
<dbReference type="GO" id="GO:0030246">
    <property type="term" value="F:carbohydrate binding"/>
    <property type="evidence" value="ECO:0007669"/>
    <property type="project" value="InterPro"/>
</dbReference>
<dbReference type="Gene3D" id="2.70.98.10">
    <property type="match status" value="1"/>
</dbReference>
<evidence type="ECO:0000259" key="2">
    <source>
        <dbReference type="Pfam" id="PF14508"/>
    </source>
</evidence>
<organism evidence="4 5">
    <name type="scientific">Fodinibius salipaludis</name>
    <dbReference type="NCBI Taxonomy" id="2032627"/>
    <lineage>
        <taxon>Bacteria</taxon>
        <taxon>Pseudomonadati</taxon>
        <taxon>Balneolota</taxon>
        <taxon>Balneolia</taxon>
        <taxon>Balneolales</taxon>
        <taxon>Balneolaceae</taxon>
        <taxon>Fodinibius</taxon>
    </lineage>
</organism>
<evidence type="ECO:0000259" key="1">
    <source>
        <dbReference type="Pfam" id="PF10566"/>
    </source>
</evidence>
<dbReference type="SUPFAM" id="SSF51445">
    <property type="entry name" value="(Trans)glycosidases"/>
    <property type="match status" value="1"/>
</dbReference>
<sequence>MMHYLKALTFAIISSLLIFSCDMMNKLSTVSSPDGNLAVTFSLSNSGSPQYTVQYGDDQVIDTSGLGIEFQSLPPLKDGVQISSIERRSVNETWQPVWGEQKEVRSHYNELLVSLKETNNQERVVKLRFRVFNDGVGFRYEVPAQKSMADSLFVMNEQTEFALTGDHTSWWIPADYDSYEYNYKQTKVSEIDASEFAGENERVDRQIDNFNAANTPITMKTEDGIYLSFHEANLTDYAGMTLGVTEDLKLVSELVPWADGTKVKTKAPFSTPWRTIQVGKSPAALAESFLLQNLNDPNKLDDTSWIEPMKYTGIWWEMHIGKSTWGMEDAADGSFDDQGGSTHGATTQNAKQYVDFNNKAGIKGLLIEGWNTGWEYWGTDSLGFFDFTTPYPDFDLQEVVDYAQANNVALVGHHETSGQAAHYETRLDTAFQLYHDLGIHHVKTGYAGGVIPKGEYHHGQWMVRHYRKVLEKAAEYQIGINAHEPIKATGLRRTYPNMMTREGVRGMEYNAWSEGMPPEHTTILPFTRALSGPIDYTPGIFDITFNEYSDQEQVKSTLANQLALYVVLYSPMQMAADLPENYLMDNGDFHPMFQFIRDVPVDWDASHIIDAQIGDYVITARKEKDNSTWFLGAVTDENDRTVEVPLNFLDDDETYEATIYKDGKTAHWEDNPTDYTIDTQEVNSDTVLELWMAPGGGTAISFEAL</sequence>
<dbReference type="PANTHER" id="PTHR35803:SF1">
    <property type="entry name" value="GLUCAN 1,4-ALPHA-GLUCOSIDASE SUSB"/>
    <property type="match status" value="1"/>
</dbReference>
<dbReference type="AlphaFoldDB" id="A0A2A2GFX2"/>
<evidence type="ECO:0000259" key="3">
    <source>
        <dbReference type="Pfam" id="PF14509"/>
    </source>
</evidence>
<dbReference type="OrthoDB" id="57532at2"/>
<evidence type="ECO:0000313" key="4">
    <source>
        <dbReference type="EMBL" id="PAU95755.1"/>
    </source>
</evidence>
<gene>
    <name evidence="4" type="ORF">CK503_01460</name>
</gene>
<proteinExistence type="predicted"/>
<accession>A0A2A2GFX2</accession>
<reference evidence="4 5" key="1">
    <citation type="submission" date="2017-08" db="EMBL/GenBank/DDBJ databases">
        <title>Aliifodinibius alkalisoli sp. nov., isolated from saline alkaline soil.</title>
        <authorList>
            <person name="Liu D."/>
            <person name="Zhang G."/>
        </authorList>
    </citation>
    <scope>NUCLEOTIDE SEQUENCE [LARGE SCALE GENOMIC DNA]</scope>
    <source>
        <strain evidence="4 5">WN023</strain>
    </source>
</reference>
<dbReference type="InterPro" id="IPR019563">
    <property type="entry name" value="GH97_catalytic"/>
</dbReference>
<name>A0A2A2GFX2_9BACT</name>
<dbReference type="InterPro" id="IPR029483">
    <property type="entry name" value="GH97_C"/>
</dbReference>
<dbReference type="InterPro" id="IPR014718">
    <property type="entry name" value="GH-type_carb-bd"/>
</dbReference>
<keyword evidence="5" id="KW-1185">Reference proteome</keyword>
<protein>
    <submittedName>
        <fullName evidence="4">Alpha-glucosidase</fullName>
    </submittedName>
</protein>
<dbReference type="Pfam" id="PF10566">
    <property type="entry name" value="Glyco_hydro_97"/>
    <property type="match status" value="1"/>
</dbReference>
<evidence type="ECO:0000313" key="5">
    <source>
        <dbReference type="Proteomes" id="UP000218831"/>
    </source>
</evidence>
<feature type="domain" description="Glycosyl-hydrolase 97 N-terminal" evidence="2">
    <location>
        <begin position="30"/>
        <end position="297"/>
    </location>
</feature>
<dbReference type="Gene3D" id="3.20.20.70">
    <property type="entry name" value="Aldolase class I"/>
    <property type="match status" value="1"/>
</dbReference>
<dbReference type="Pfam" id="PF14509">
    <property type="entry name" value="GH97_C"/>
    <property type="match status" value="1"/>
</dbReference>
<dbReference type="PANTHER" id="PTHR35803">
    <property type="entry name" value="GLUCAN 1,4-ALPHA-GLUCOSIDASE SUSB-RELATED"/>
    <property type="match status" value="1"/>
</dbReference>
<dbReference type="InterPro" id="IPR029486">
    <property type="entry name" value="GH97_N"/>
</dbReference>
<dbReference type="InterPro" id="IPR013785">
    <property type="entry name" value="Aldolase_TIM"/>
</dbReference>
<dbReference type="InterPro" id="IPR052720">
    <property type="entry name" value="Glycosyl_hydrolase_97"/>
</dbReference>
<dbReference type="PROSITE" id="PS51257">
    <property type="entry name" value="PROKAR_LIPOPROTEIN"/>
    <property type="match status" value="1"/>
</dbReference>